<evidence type="ECO:0000313" key="1">
    <source>
        <dbReference type="EMBL" id="ECT8498440.1"/>
    </source>
</evidence>
<gene>
    <name evidence="1" type="ORF">BWQ27_20225</name>
</gene>
<name>A0A602Z4S2_SALET</name>
<sequence>MHVSVPLVEGKALEQYKEELLAKARERIASMYKEIVCDGSQEIKPFRIESGQVIFSTSRVTLVNQQPSPDKRDKPDIEIFFPVMRKKLIGFELNKKAEGEEDRDCCGINGTNEFELSSSIVVSGLIRGVKKGDEPILKLTYTESYDEDSSFGEFERRARAYAESVISDLQKRPEMTEAQKLDELKDIILEWAARLNRPELA</sequence>
<organism evidence="1">
    <name type="scientific">Salmonella enterica subsp. enterica serovar Pensacola</name>
    <dbReference type="NCBI Taxonomy" id="34042"/>
    <lineage>
        <taxon>Bacteria</taxon>
        <taxon>Pseudomonadati</taxon>
        <taxon>Pseudomonadota</taxon>
        <taxon>Gammaproteobacteria</taxon>
        <taxon>Enterobacterales</taxon>
        <taxon>Enterobacteriaceae</taxon>
        <taxon>Salmonella</taxon>
    </lineage>
</organism>
<comment type="caution">
    <text evidence="1">The sequence shown here is derived from an EMBL/GenBank/DDBJ whole genome shotgun (WGS) entry which is preliminary data.</text>
</comment>
<proteinExistence type="predicted"/>
<dbReference type="AlphaFoldDB" id="A0A602Z4S2"/>
<protein>
    <submittedName>
        <fullName evidence="1">Uncharacterized protein</fullName>
    </submittedName>
</protein>
<dbReference type="EMBL" id="AAKOBS010000028">
    <property type="protein sequence ID" value="ECT8498440.1"/>
    <property type="molecule type" value="Genomic_DNA"/>
</dbReference>
<reference evidence="1" key="1">
    <citation type="submission" date="2018-07" db="EMBL/GenBank/DDBJ databases">
        <authorList>
            <consortium name="PulseNet: The National Subtyping Network for Foodborne Disease Surveillance"/>
            <person name="Tarr C.L."/>
            <person name="Trees E."/>
            <person name="Katz L.S."/>
            <person name="Carleton-Romer H.A."/>
            <person name="Stroika S."/>
            <person name="Kucerova Z."/>
            <person name="Roache K.F."/>
            <person name="Sabol A.L."/>
            <person name="Besser J."/>
            <person name="Gerner-Smidt P."/>
        </authorList>
    </citation>
    <scope>NUCLEOTIDE SEQUENCE [LARGE SCALE GENOMIC DNA]</scope>
    <source>
        <strain evidence="1">PNUSAS006183</strain>
    </source>
</reference>
<dbReference type="Proteomes" id="UP000839894">
    <property type="component" value="Unassembled WGS sequence"/>
</dbReference>
<accession>A0A602Z4S2</accession>